<organism evidence="1 2">
    <name type="scientific">Sphingobacterium kyonggiense</name>
    <dbReference type="NCBI Taxonomy" id="714075"/>
    <lineage>
        <taxon>Bacteria</taxon>
        <taxon>Pseudomonadati</taxon>
        <taxon>Bacteroidota</taxon>
        <taxon>Sphingobacteriia</taxon>
        <taxon>Sphingobacteriales</taxon>
        <taxon>Sphingobacteriaceae</taxon>
        <taxon>Sphingobacterium</taxon>
    </lineage>
</organism>
<dbReference type="Proteomes" id="UP001500101">
    <property type="component" value="Unassembled WGS sequence"/>
</dbReference>
<accession>A0ABP7Y6L2</accession>
<dbReference type="RefSeq" id="WP_344672725.1">
    <property type="nucleotide sequence ID" value="NZ_BAAAZI010000001.1"/>
</dbReference>
<proteinExistence type="predicted"/>
<gene>
    <name evidence="1" type="ORF">GCM10022216_01020</name>
</gene>
<dbReference type="GO" id="GO:0016787">
    <property type="term" value="F:hydrolase activity"/>
    <property type="evidence" value="ECO:0007669"/>
    <property type="project" value="UniProtKB-KW"/>
</dbReference>
<name>A0ABP7Y6L2_9SPHI</name>
<dbReference type="Pfam" id="PF16141">
    <property type="entry name" value="GH18_BT1044-like"/>
    <property type="match status" value="1"/>
</dbReference>
<reference evidence="2" key="1">
    <citation type="journal article" date="2019" name="Int. J. Syst. Evol. Microbiol.">
        <title>The Global Catalogue of Microorganisms (GCM) 10K type strain sequencing project: providing services to taxonomists for standard genome sequencing and annotation.</title>
        <authorList>
            <consortium name="The Broad Institute Genomics Platform"/>
            <consortium name="The Broad Institute Genome Sequencing Center for Infectious Disease"/>
            <person name="Wu L."/>
            <person name="Ma J."/>
        </authorList>
    </citation>
    <scope>NUCLEOTIDE SEQUENCE [LARGE SCALE GENOMIC DNA]</scope>
    <source>
        <strain evidence="2">JCM 16704</strain>
    </source>
</reference>
<comment type="caution">
    <text evidence="1">The sequence shown here is derived from an EMBL/GenBank/DDBJ whole genome shotgun (WGS) entry which is preliminary data.</text>
</comment>
<keyword evidence="2" id="KW-1185">Reference proteome</keyword>
<evidence type="ECO:0000313" key="2">
    <source>
        <dbReference type="Proteomes" id="UP001500101"/>
    </source>
</evidence>
<dbReference type="InterPro" id="IPR032320">
    <property type="entry name" value="GH18_BT1044-like"/>
</dbReference>
<protein>
    <submittedName>
        <fullName evidence="1">Glycoside hydrolase family 18</fullName>
    </submittedName>
</protein>
<dbReference type="EMBL" id="BAAAZI010000001">
    <property type="protein sequence ID" value="GAA4131182.1"/>
    <property type="molecule type" value="Genomic_DNA"/>
</dbReference>
<keyword evidence="1" id="KW-0378">Hydrolase</keyword>
<sequence length="342" mass="38384">MMKKLTIKWIALLCLPLGVISILNSCKDWTDVESLKIEQATVKEKNPALYAAYLADLKAFKAAPHKISIAWYNNAVKNTVGQADHINGIPDSLDYVVLEQPKYLLDREQAEMKQILEEKGIKSLYEINVDFMKGVYDRKVGDAKPKTFQAFLVDTLSVALSYSTEFAYQGIVLSFQSKAKLHLSADEQTAQIALEKTVFDAVNEWKSKHTDKEFIYKGVPYFVSTEKYLDQSSYVILPTQTALSKSNLALQYNEAMAAADPKWKIILMAYLPSLKPDESALGYFQDKSLAGVGTAEFVKSTTGNQEIHGVGLLNLQYDYYNILKSYGKSREVIGILNPTNKK</sequence>
<evidence type="ECO:0000313" key="1">
    <source>
        <dbReference type="EMBL" id="GAA4131182.1"/>
    </source>
</evidence>